<name>A0ABP8VMI9_9HYPH</name>
<dbReference type="Gene3D" id="2.160.10.10">
    <property type="entry name" value="Hexapeptide repeat proteins"/>
    <property type="match status" value="1"/>
</dbReference>
<dbReference type="RefSeq" id="WP_345119623.1">
    <property type="nucleotide sequence ID" value="NZ_BAABJA010000030.1"/>
</dbReference>
<keyword evidence="2" id="KW-1185">Reference proteome</keyword>
<gene>
    <name evidence="1" type="ORF">GCM10023262_16390</name>
</gene>
<evidence type="ECO:0000313" key="1">
    <source>
        <dbReference type="EMBL" id="GAA4667868.1"/>
    </source>
</evidence>
<sequence length="146" mass="16544">MSQKYKLTSEIKQIKNMFTREITTLYRIKALKDFSDVKEGDLGGFIEKESNLSHDGNCWVYNEACVYNNAHVSDNATVCDYASVFDNAKIESNSKVFDCARIYDNAKITGYTYICDKVSVFGNSYIDTKKLNGHINICDQTIKDSA</sequence>
<protein>
    <recommendedName>
        <fullName evidence="3">Phage related protein</fullName>
    </recommendedName>
</protein>
<comment type="caution">
    <text evidence="1">The sequence shown here is derived from an EMBL/GenBank/DDBJ whole genome shotgun (WGS) entry which is preliminary data.</text>
</comment>
<dbReference type="Proteomes" id="UP001501699">
    <property type="component" value="Unassembled WGS sequence"/>
</dbReference>
<reference evidence="2" key="1">
    <citation type="journal article" date="2019" name="Int. J. Syst. Evol. Microbiol.">
        <title>The Global Catalogue of Microorganisms (GCM) 10K type strain sequencing project: providing services to taxonomists for standard genome sequencing and annotation.</title>
        <authorList>
            <consortium name="The Broad Institute Genomics Platform"/>
            <consortium name="The Broad Institute Genome Sequencing Center for Infectious Disease"/>
            <person name="Wu L."/>
            <person name="Ma J."/>
        </authorList>
    </citation>
    <scope>NUCLEOTIDE SEQUENCE [LARGE SCALE GENOMIC DNA]</scope>
    <source>
        <strain evidence="2">JCM 17714</strain>
    </source>
</reference>
<proteinExistence type="predicted"/>
<accession>A0ABP8VMI9</accession>
<dbReference type="EMBL" id="BAABJA010000030">
    <property type="protein sequence ID" value="GAA4667868.1"/>
    <property type="molecule type" value="Genomic_DNA"/>
</dbReference>
<evidence type="ECO:0008006" key="3">
    <source>
        <dbReference type="Google" id="ProtNLM"/>
    </source>
</evidence>
<evidence type="ECO:0000313" key="2">
    <source>
        <dbReference type="Proteomes" id="UP001501699"/>
    </source>
</evidence>
<organism evidence="1 2">
    <name type="scientific">Bartonella pachyuromydis</name>
    <dbReference type="NCBI Taxonomy" id="931097"/>
    <lineage>
        <taxon>Bacteria</taxon>
        <taxon>Pseudomonadati</taxon>
        <taxon>Pseudomonadota</taxon>
        <taxon>Alphaproteobacteria</taxon>
        <taxon>Hyphomicrobiales</taxon>
        <taxon>Bartonellaceae</taxon>
        <taxon>Bartonella</taxon>
    </lineage>
</organism>
<dbReference type="InterPro" id="IPR011004">
    <property type="entry name" value="Trimer_LpxA-like_sf"/>
</dbReference>
<dbReference type="SUPFAM" id="SSF51161">
    <property type="entry name" value="Trimeric LpxA-like enzymes"/>
    <property type="match status" value="1"/>
</dbReference>